<evidence type="ECO:0000313" key="7">
    <source>
        <dbReference type="Proteomes" id="UP000245865"/>
    </source>
</evidence>
<dbReference type="InterPro" id="IPR022460">
    <property type="entry name" value="Flavoprotein_PP4765"/>
</dbReference>
<dbReference type="InterPro" id="IPR055178">
    <property type="entry name" value="RsdA/BaiN/AoA(So)-like_dom"/>
</dbReference>
<dbReference type="SUPFAM" id="SSF160996">
    <property type="entry name" value="HI0933 insert domain-like"/>
    <property type="match status" value="1"/>
</dbReference>
<dbReference type="InterPro" id="IPR004792">
    <property type="entry name" value="BaiN-like"/>
</dbReference>
<dbReference type="Pfam" id="PF22780">
    <property type="entry name" value="HI0933_like_1st"/>
    <property type="match status" value="1"/>
</dbReference>
<dbReference type="Gene3D" id="1.10.8.260">
    <property type="entry name" value="HI0933 insert domain-like"/>
    <property type="match status" value="1"/>
</dbReference>
<evidence type="ECO:0000256" key="1">
    <source>
        <dbReference type="ARBA" id="ARBA00001974"/>
    </source>
</evidence>
<accession>A0A316JB71</accession>
<name>A0A316JB71_9HYPH</name>
<dbReference type="PANTHER" id="PTHR42887">
    <property type="entry name" value="OS12G0638800 PROTEIN"/>
    <property type="match status" value="1"/>
</dbReference>
<keyword evidence="7" id="KW-1185">Reference proteome</keyword>
<proteinExistence type="predicted"/>
<dbReference type="RefSeq" id="WP_109706140.1">
    <property type="nucleotide sequence ID" value="NZ_QGDB01000003.1"/>
</dbReference>
<evidence type="ECO:0000259" key="4">
    <source>
        <dbReference type="Pfam" id="PF03486"/>
    </source>
</evidence>
<dbReference type="SUPFAM" id="SSF51905">
    <property type="entry name" value="FAD/NAD(P)-binding domain"/>
    <property type="match status" value="1"/>
</dbReference>
<comment type="caution">
    <text evidence="6">The sequence shown here is derived from an EMBL/GenBank/DDBJ whole genome shotgun (WGS) entry which is preliminary data.</text>
</comment>
<feature type="domain" description="RsdA/BaiN/AoA(So)-like insert" evidence="5">
    <location>
        <begin position="191"/>
        <end position="339"/>
    </location>
</feature>
<dbReference type="InterPro" id="IPR036188">
    <property type="entry name" value="FAD/NAD-bd_sf"/>
</dbReference>
<evidence type="ECO:0000256" key="3">
    <source>
        <dbReference type="ARBA" id="ARBA00022827"/>
    </source>
</evidence>
<dbReference type="PANTHER" id="PTHR42887:SF1">
    <property type="entry name" value="BLR3961 PROTEIN"/>
    <property type="match status" value="1"/>
</dbReference>
<dbReference type="Gene3D" id="3.50.50.60">
    <property type="entry name" value="FAD/NAD(P)-binding domain"/>
    <property type="match status" value="1"/>
</dbReference>
<dbReference type="Proteomes" id="UP000245865">
    <property type="component" value="Unassembled WGS sequence"/>
</dbReference>
<dbReference type="Pfam" id="PF03486">
    <property type="entry name" value="HI0933_like"/>
    <property type="match status" value="1"/>
</dbReference>
<evidence type="ECO:0000259" key="5">
    <source>
        <dbReference type="Pfam" id="PF22780"/>
    </source>
</evidence>
<dbReference type="NCBIfam" id="TIGR03862">
    <property type="entry name" value="flavo_PP4765"/>
    <property type="match status" value="1"/>
</dbReference>
<feature type="domain" description="RsdA/BaiN/AoA(So)-like Rossmann fold-like" evidence="4">
    <location>
        <begin position="5"/>
        <end position="391"/>
    </location>
</feature>
<protein>
    <submittedName>
        <fullName evidence="6">Aminoacetone oxidase family FAD-binding enzyme</fullName>
    </submittedName>
</protein>
<reference evidence="6 7" key="1">
    <citation type="submission" date="2018-05" db="EMBL/GenBank/DDBJ databases">
        <title>Comparative genomic sequence analysis between strain HN4 and CCM 8460T (Falsochrobactrum ovis) will provide more evidence to prove that HN4 is a new species of Falsochrobactrum.</title>
        <authorList>
            <person name="Lyu W."/>
            <person name="Sun L."/>
            <person name="Yao L."/>
        </authorList>
    </citation>
    <scope>NUCLEOTIDE SEQUENCE [LARGE SCALE GENOMIC DNA]</scope>
    <source>
        <strain evidence="6 7">HN4</strain>
    </source>
</reference>
<dbReference type="NCBIfam" id="TIGR00275">
    <property type="entry name" value="aminoacetone oxidase family FAD-binding enzyme"/>
    <property type="match status" value="1"/>
</dbReference>
<sequence length="399" mass="43216">MPDKTVAIFGGGPSGLIAAERLSALGFAVTLYEQMPTVGRKFLLAGKSGLNLTHSEEFARFAMRYGASAERIRPVLQAFGADELRAWADALGAQTFVGSSGRVFPKAMKASPLLRAWLQRLEAQGVRILTRHKWIGFDGNRLTVEKPHGVEFVDCDAALFAFGGASLPKLGSNGAWVEYFRDRNIRIAPLKPANCGFDVDWSPYLTEHFAGSPVKSVTIKSGAGTTQGEFVITRNGVEGSLIYAHSAWLRDELEAQGRADLVLDLAPGKTVERLAHDLARQNSKLSSSNLLRKGAGLTGVKAALVLEFIREKEPNRLAQNIKSLAVPLRRSRPIEEAISTAGGIGWDEINAQYMLKKMPGLFVSGEMIDWEAPTGGYLLTACFAMGIAAANGIADWLRN</sequence>
<evidence type="ECO:0000313" key="6">
    <source>
        <dbReference type="EMBL" id="PWL17905.1"/>
    </source>
</evidence>
<dbReference type="InterPro" id="IPR023166">
    <property type="entry name" value="BaiN-like_dom_sf"/>
</dbReference>
<dbReference type="EMBL" id="QGDB01000003">
    <property type="protein sequence ID" value="PWL17905.1"/>
    <property type="molecule type" value="Genomic_DNA"/>
</dbReference>
<dbReference type="InterPro" id="IPR057661">
    <property type="entry name" value="RsdA/BaiN/AoA(So)_Rossmann"/>
</dbReference>
<evidence type="ECO:0000256" key="2">
    <source>
        <dbReference type="ARBA" id="ARBA00022630"/>
    </source>
</evidence>
<comment type="cofactor">
    <cofactor evidence="1">
        <name>FAD</name>
        <dbReference type="ChEBI" id="CHEBI:57692"/>
    </cofactor>
</comment>
<keyword evidence="2" id="KW-0285">Flavoprotein</keyword>
<dbReference type="OrthoDB" id="5288829at2"/>
<keyword evidence="3" id="KW-0274">FAD</keyword>
<dbReference type="Gene3D" id="2.40.30.10">
    <property type="entry name" value="Translation factors"/>
    <property type="match status" value="1"/>
</dbReference>
<dbReference type="AlphaFoldDB" id="A0A316JB71"/>
<organism evidence="6 7">
    <name type="scientific">Falsochrobactrum shanghaiense</name>
    <dbReference type="NCBI Taxonomy" id="2201899"/>
    <lineage>
        <taxon>Bacteria</taxon>
        <taxon>Pseudomonadati</taxon>
        <taxon>Pseudomonadota</taxon>
        <taxon>Alphaproteobacteria</taxon>
        <taxon>Hyphomicrobiales</taxon>
        <taxon>Brucellaceae</taxon>
        <taxon>Falsochrobactrum</taxon>
    </lineage>
</organism>
<dbReference type="PRINTS" id="PR00419">
    <property type="entry name" value="ADXRDTASE"/>
</dbReference>
<gene>
    <name evidence="6" type="ORF">DKP76_09090</name>
</gene>